<reference evidence="2 3" key="1">
    <citation type="journal article" date="2016" name="Mol. Biol. Evol.">
        <title>Comparative Genomics of Early-Diverging Mushroom-Forming Fungi Provides Insights into the Origins of Lignocellulose Decay Capabilities.</title>
        <authorList>
            <person name="Nagy L.G."/>
            <person name="Riley R."/>
            <person name="Tritt A."/>
            <person name="Adam C."/>
            <person name="Daum C."/>
            <person name="Floudas D."/>
            <person name="Sun H."/>
            <person name="Yadav J.S."/>
            <person name="Pangilinan J."/>
            <person name="Larsson K.H."/>
            <person name="Matsuura K."/>
            <person name="Barry K."/>
            <person name="Labutti K."/>
            <person name="Kuo R."/>
            <person name="Ohm R.A."/>
            <person name="Bhattacharya S.S."/>
            <person name="Shirouzu T."/>
            <person name="Yoshinaga Y."/>
            <person name="Martin F.M."/>
            <person name="Grigoriev I.V."/>
            <person name="Hibbett D.S."/>
        </authorList>
    </citation>
    <scope>NUCLEOTIDE SEQUENCE [LARGE SCALE GENOMIC DNA]</scope>
    <source>
        <strain evidence="2 3">HHB12029</strain>
    </source>
</reference>
<keyword evidence="3" id="KW-1185">Reference proteome</keyword>
<evidence type="ECO:0000313" key="3">
    <source>
        <dbReference type="Proteomes" id="UP000077266"/>
    </source>
</evidence>
<dbReference type="Proteomes" id="UP000077266">
    <property type="component" value="Unassembled WGS sequence"/>
</dbReference>
<organism evidence="2 3">
    <name type="scientific">Exidia glandulosa HHB12029</name>
    <dbReference type="NCBI Taxonomy" id="1314781"/>
    <lineage>
        <taxon>Eukaryota</taxon>
        <taxon>Fungi</taxon>
        <taxon>Dikarya</taxon>
        <taxon>Basidiomycota</taxon>
        <taxon>Agaricomycotina</taxon>
        <taxon>Agaricomycetes</taxon>
        <taxon>Auriculariales</taxon>
        <taxon>Exidiaceae</taxon>
        <taxon>Exidia</taxon>
    </lineage>
</organism>
<name>A0A165G5W0_EXIGL</name>
<evidence type="ECO:0000313" key="2">
    <source>
        <dbReference type="EMBL" id="KZV90027.1"/>
    </source>
</evidence>
<feature type="region of interest" description="Disordered" evidence="1">
    <location>
        <begin position="72"/>
        <end position="112"/>
    </location>
</feature>
<proteinExistence type="predicted"/>
<sequence length="248" mass="26652">MCFRHTSIELFLCQHFYPVRSEIVDCLSPDCAISTDRARTGGRVDDMKAYMRPGTPKYDVARVVDEEMGCKPTARLSPAPRRIADNRWPPHYPAPPGPPPIPPRPGQTAGNASFSSFAAQYHLGRAPDASARVAQSFASRTPTLPAKVLQTYPAYYGWDQHAPAPPPASGTDSAFLKFDGTPPQSARSVPSTAHPPPAFDEPVTTYAPPYAPSSYVPAPAAFGVPPYAPPGVPFDARPVAPPFTARSI</sequence>
<feature type="compositionally biased region" description="Pro residues" evidence="1">
    <location>
        <begin position="90"/>
        <end position="105"/>
    </location>
</feature>
<evidence type="ECO:0000256" key="1">
    <source>
        <dbReference type="SAM" id="MobiDB-lite"/>
    </source>
</evidence>
<dbReference type="EMBL" id="KV426058">
    <property type="protein sequence ID" value="KZV90027.1"/>
    <property type="molecule type" value="Genomic_DNA"/>
</dbReference>
<dbReference type="InParanoid" id="A0A165G5W0"/>
<feature type="compositionally biased region" description="Polar residues" evidence="1">
    <location>
        <begin position="182"/>
        <end position="191"/>
    </location>
</feature>
<gene>
    <name evidence="2" type="ORF">EXIGLDRAFT_771230</name>
</gene>
<protein>
    <submittedName>
        <fullName evidence="2">Uncharacterized protein</fullName>
    </submittedName>
</protein>
<dbReference type="AlphaFoldDB" id="A0A165G5W0"/>
<feature type="region of interest" description="Disordered" evidence="1">
    <location>
        <begin position="163"/>
        <end position="198"/>
    </location>
</feature>
<accession>A0A165G5W0</accession>